<dbReference type="AlphaFoldDB" id="V2XM17"/>
<reference evidence="1 2" key="1">
    <citation type="journal article" date="2014" name="BMC Genomics">
        <title>Genome and secretome analysis of the hemibiotrophic fungal pathogen, Moniliophthora roreri, which causes frosty pod rot disease of cacao: mechanisms of the biotrophic and necrotrophic phases.</title>
        <authorList>
            <person name="Meinhardt L.W."/>
            <person name="Costa G.G.L."/>
            <person name="Thomazella D.P.T."/>
            <person name="Teixeira P.J.P.L."/>
            <person name="Carazzolle M.F."/>
            <person name="Schuster S.C."/>
            <person name="Carlson J.E."/>
            <person name="Guiltinan M.J."/>
            <person name="Mieczkowski P."/>
            <person name="Farmer A."/>
            <person name="Ramaraj T."/>
            <person name="Crozier J."/>
            <person name="Davis R.E."/>
            <person name="Shao J."/>
            <person name="Melnick R.L."/>
            <person name="Pereira G.A.G."/>
            <person name="Bailey B.A."/>
        </authorList>
    </citation>
    <scope>NUCLEOTIDE SEQUENCE [LARGE SCALE GENOMIC DNA]</scope>
    <source>
        <strain evidence="1 2">MCA 2997</strain>
    </source>
</reference>
<dbReference type="Proteomes" id="UP000017559">
    <property type="component" value="Unassembled WGS sequence"/>
</dbReference>
<organism evidence="1 2">
    <name type="scientific">Moniliophthora roreri (strain MCA 2997)</name>
    <name type="common">Cocoa frosty pod rot fungus</name>
    <name type="synonym">Crinipellis roreri</name>
    <dbReference type="NCBI Taxonomy" id="1381753"/>
    <lineage>
        <taxon>Eukaryota</taxon>
        <taxon>Fungi</taxon>
        <taxon>Dikarya</taxon>
        <taxon>Basidiomycota</taxon>
        <taxon>Agaricomycotina</taxon>
        <taxon>Agaricomycetes</taxon>
        <taxon>Agaricomycetidae</taxon>
        <taxon>Agaricales</taxon>
        <taxon>Marasmiineae</taxon>
        <taxon>Marasmiaceae</taxon>
        <taxon>Moniliophthora</taxon>
    </lineage>
</organism>
<dbReference type="KEGG" id="mrr:Moror_13008"/>
<evidence type="ECO:0000313" key="1">
    <source>
        <dbReference type="EMBL" id="ESK93901.1"/>
    </source>
</evidence>
<name>V2XM17_MONRO</name>
<keyword evidence="2" id="KW-1185">Reference proteome</keyword>
<dbReference type="EMBL" id="AWSO01000165">
    <property type="protein sequence ID" value="ESK93901.1"/>
    <property type="molecule type" value="Genomic_DNA"/>
</dbReference>
<accession>V2XM17</accession>
<evidence type="ECO:0000313" key="2">
    <source>
        <dbReference type="Proteomes" id="UP000017559"/>
    </source>
</evidence>
<sequence>MITHEELGEHGPQHEFLKHLHDLQSKKLCLLHIELELSDHPFHFLTCAKAAQNLSELSMLYVGSRLRSAFVLFGFGDADMALVSSAARKDGLASSKAHDIQSGNPEARLVPVEWSNVRLYTFWIAVEPLFRDQRRGIFWRGS</sequence>
<protein>
    <submittedName>
        <fullName evidence="1">Uncharacterized protein</fullName>
    </submittedName>
</protein>
<proteinExistence type="predicted"/>
<dbReference type="HOGENOM" id="CLU_1816288_0_0_1"/>
<gene>
    <name evidence="1" type="ORF">Moror_13008</name>
</gene>
<comment type="caution">
    <text evidence="1">The sequence shown here is derived from an EMBL/GenBank/DDBJ whole genome shotgun (WGS) entry which is preliminary data.</text>
</comment>